<dbReference type="InterPro" id="IPR006311">
    <property type="entry name" value="TAT_signal"/>
</dbReference>
<proteinExistence type="inferred from homology"/>
<dbReference type="Proteomes" id="UP000787635">
    <property type="component" value="Unassembled WGS sequence"/>
</dbReference>
<dbReference type="Gene3D" id="3.10.105.10">
    <property type="entry name" value="Dipeptide-binding Protein, Domain 3"/>
    <property type="match status" value="1"/>
</dbReference>
<evidence type="ECO:0000256" key="2">
    <source>
        <dbReference type="ARBA" id="ARBA00005695"/>
    </source>
</evidence>
<dbReference type="Gene3D" id="3.40.190.10">
    <property type="entry name" value="Periplasmic binding protein-like II"/>
    <property type="match status" value="1"/>
</dbReference>
<comment type="subcellular location">
    <subcellularLocation>
        <location evidence="1">Periplasm</location>
    </subcellularLocation>
</comment>
<name>A0ABX1E5U7_9PROT</name>
<dbReference type="PANTHER" id="PTHR30290:SF38">
    <property type="entry name" value="D,D-DIPEPTIDE-BINDING PERIPLASMIC PROTEIN DDPA-RELATED"/>
    <property type="match status" value="1"/>
</dbReference>
<dbReference type="PROSITE" id="PS51318">
    <property type="entry name" value="TAT"/>
    <property type="match status" value="1"/>
</dbReference>
<dbReference type="Gene3D" id="3.90.76.10">
    <property type="entry name" value="Dipeptide-binding Protein, Domain 1"/>
    <property type="match status" value="1"/>
</dbReference>
<comment type="caution">
    <text evidence="6">The sequence shown here is derived from an EMBL/GenBank/DDBJ whole genome shotgun (WGS) entry which is preliminary data.</text>
</comment>
<accession>A0ABX1E5U7</accession>
<dbReference type="InterPro" id="IPR000914">
    <property type="entry name" value="SBP_5_dom"/>
</dbReference>
<dbReference type="InterPro" id="IPR039424">
    <property type="entry name" value="SBP_5"/>
</dbReference>
<evidence type="ECO:0000256" key="1">
    <source>
        <dbReference type="ARBA" id="ARBA00004418"/>
    </source>
</evidence>
<protein>
    <submittedName>
        <fullName evidence="6">ABC transporter substrate-binding protein</fullName>
    </submittedName>
</protein>
<evidence type="ECO:0000313" key="6">
    <source>
        <dbReference type="EMBL" id="NKC32471.1"/>
    </source>
</evidence>
<dbReference type="EMBL" id="JAAVNE010000027">
    <property type="protein sequence ID" value="NKC32471.1"/>
    <property type="molecule type" value="Genomic_DNA"/>
</dbReference>
<evidence type="ECO:0000256" key="4">
    <source>
        <dbReference type="SAM" id="SignalP"/>
    </source>
</evidence>
<dbReference type="Pfam" id="PF00496">
    <property type="entry name" value="SBP_bac_5"/>
    <property type="match status" value="1"/>
</dbReference>
<dbReference type="SUPFAM" id="SSF53850">
    <property type="entry name" value="Periplasmic binding protein-like II"/>
    <property type="match status" value="1"/>
</dbReference>
<gene>
    <name evidence="6" type="ORF">HEQ75_16520</name>
</gene>
<keyword evidence="7" id="KW-1185">Reference proteome</keyword>
<dbReference type="RefSeq" id="WP_168032603.1">
    <property type="nucleotide sequence ID" value="NZ_JAAVNE010000027.1"/>
</dbReference>
<feature type="domain" description="Solute-binding protein family 5" evidence="5">
    <location>
        <begin position="77"/>
        <end position="431"/>
    </location>
</feature>
<reference evidence="6 7" key="1">
    <citation type="submission" date="2020-03" db="EMBL/GenBank/DDBJ databases">
        <title>Roseomonas selenitidurans sp. nov. isolated from urban soil.</title>
        <authorList>
            <person name="Liu H."/>
        </authorList>
    </citation>
    <scope>NUCLEOTIDE SEQUENCE [LARGE SCALE GENOMIC DNA]</scope>
    <source>
        <strain evidence="6 7">BU-1</strain>
    </source>
</reference>
<keyword evidence="3 4" id="KW-0732">Signal</keyword>
<dbReference type="PANTHER" id="PTHR30290">
    <property type="entry name" value="PERIPLASMIC BINDING COMPONENT OF ABC TRANSPORTER"/>
    <property type="match status" value="1"/>
</dbReference>
<evidence type="ECO:0000259" key="5">
    <source>
        <dbReference type="Pfam" id="PF00496"/>
    </source>
</evidence>
<feature type="signal peptide" evidence="4">
    <location>
        <begin position="1"/>
        <end position="26"/>
    </location>
</feature>
<dbReference type="PIRSF" id="PIRSF002741">
    <property type="entry name" value="MppA"/>
    <property type="match status" value="1"/>
</dbReference>
<organism evidence="6 7">
    <name type="scientific">Falsiroseomonas selenitidurans</name>
    <dbReference type="NCBI Taxonomy" id="2716335"/>
    <lineage>
        <taxon>Bacteria</taxon>
        <taxon>Pseudomonadati</taxon>
        <taxon>Pseudomonadota</taxon>
        <taxon>Alphaproteobacteria</taxon>
        <taxon>Acetobacterales</taxon>
        <taxon>Roseomonadaceae</taxon>
        <taxon>Falsiroseomonas</taxon>
    </lineage>
</organism>
<comment type="similarity">
    <text evidence="2">Belongs to the bacterial solute-binding protein 5 family.</text>
</comment>
<evidence type="ECO:0000313" key="7">
    <source>
        <dbReference type="Proteomes" id="UP000787635"/>
    </source>
</evidence>
<evidence type="ECO:0000256" key="3">
    <source>
        <dbReference type="ARBA" id="ARBA00022729"/>
    </source>
</evidence>
<feature type="chain" id="PRO_5046915069" evidence="4">
    <location>
        <begin position="27"/>
        <end position="522"/>
    </location>
</feature>
<sequence>MKLSRRSALKLGAASLALPAPAIAQADSRPTVTVAVQNISTSNTLEMLREQSNVGTRIFRNYVEPLVDTDWVGDMALQPGLATAWERVDDRTVDFTLRQGVRFHNGDAFTADDVAFSFGPDRMWGGGAKEVPTAVVQGARRIFPGFERMEVLGPHRVRLVNKVPDIVLEGRMARTAAVIANRRAFMAAPSWMDWARKPVGTGPYSIAEYRPDQMLTLDSFDQHWQGRPPIRRLRFAEVPEVASRVNMLVSGEAQFASDIPPDQIERIASDPRFEVAGGPINNTRYLVFNQAHPVLANPLIRRAMSHSIDREAIVAALWGGRTTVPRGLQWEFYADMYLADVEVPKFDPAEARRLLREAGYRGEAIPYRCLNNYYTNQTATAQINVEGWRAVGLNVELQMVENWGQIQAGDKTSRGVHDWSAAAAVNDPSIQMSGTWGRAGAPWLREQYRNEEFGTLADELETSMDRPRRRIVWRRMLEIIEREDPGYVVLHRNANFTAKRRDIAWRAAQSFVMDFRASNWGA</sequence>
<dbReference type="InterPro" id="IPR030678">
    <property type="entry name" value="Peptide/Ni-bd"/>
</dbReference>